<protein>
    <submittedName>
        <fullName evidence="2">Uncharacterized protein</fullName>
    </submittedName>
</protein>
<comment type="caution">
    <text evidence="2">The sequence shown here is derived from an EMBL/GenBank/DDBJ whole genome shotgun (WGS) entry which is preliminary data.</text>
</comment>
<feature type="compositionally biased region" description="Basic and acidic residues" evidence="1">
    <location>
        <begin position="11"/>
        <end position="26"/>
    </location>
</feature>
<evidence type="ECO:0000313" key="3">
    <source>
        <dbReference type="Proteomes" id="UP000078397"/>
    </source>
</evidence>
<accession>A0A219ASB7</accession>
<proteinExistence type="predicted"/>
<name>A0A219ASB7_METCM</name>
<reference evidence="2 3" key="1">
    <citation type="journal article" date="2016" name="PLoS Pathog.">
        <title>Biosynthesis of antibiotic leucinostatins in bio-control fungus Purpureocillium lilacinum and their inhibition on phytophthora revealed by genome mining.</title>
        <authorList>
            <person name="Wang G."/>
            <person name="Liu Z."/>
            <person name="Lin R."/>
            <person name="Li E."/>
            <person name="Mao Z."/>
            <person name="Ling J."/>
            <person name="Yang Y."/>
            <person name="Yin W.B."/>
            <person name="Xie B."/>
        </authorList>
    </citation>
    <scope>NUCLEOTIDE SEQUENCE [LARGE SCALE GENOMIC DNA]</scope>
    <source>
        <strain evidence="2">170</strain>
    </source>
</reference>
<dbReference type="AlphaFoldDB" id="A0A219ASB7"/>
<keyword evidence="3" id="KW-1185">Reference proteome</keyword>
<organism evidence="2 3">
    <name type="scientific">Pochonia chlamydosporia 170</name>
    <dbReference type="NCBI Taxonomy" id="1380566"/>
    <lineage>
        <taxon>Eukaryota</taxon>
        <taxon>Fungi</taxon>
        <taxon>Dikarya</taxon>
        <taxon>Ascomycota</taxon>
        <taxon>Pezizomycotina</taxon>
        <taxon>Sordariomycetes</taxon>
        <taxon>Hypocreomycetidae</taxon>
        <taxon>Hypocreales</taxon>
        <taxon>Clavicipitaceae</taxon>
        <taxon>Pochonia</taxon>
    </lineage>
</organism>
<evidence type="ECO:0000256" key="1">
    <source>
        <dbReference type="SAM" id="MobiDB-lite"/>
    </source>
</evidence>
<feature type="region of interest" description="Disordered" evidence="1">
    <location>
        <begin position="1"/>
        <end position="26"/>
    </location>
</feature>
<dbReference type="EMBL" id="LSBJ02000003">
    <property type="protein sequence ID" value="OWT43184.1"/>
    <property type="molecule type" value="Genomic_DNA"/>
</dbReference>
<dbReference type="Proteomes" id="UP000078397">
    <property type="component" value="Unassembled WGS sequence"/>
</dbReference>
<dbReference type="GeneID" id="33936576"/>
<evidence type="ECO:0000313" key="2">
    <source>
        <dbReference type="EMBL" id="OWT43184.1"/>
    </source>
</evidence>
<dbReference type="RefSeq" id="XP_022285630.1">
    <property type="nucleotide sequence ID" value="XM_022429332.1"/>
</dbReference>
<gene>
    <name evidence="2" type="ORF">VFPPC_17640</name>
</gene>
<sequence length="122" mass="13856">MPRSDLGYWRQEPENRATRESGSDTDRTERILRVLSFGFDVLCPGQDKITEGHVGGLEIVLTRLMRALLPSGPIALGSKQQMTSKHRRRCQDRMSVVDKRPGSFTRESGLSKLMPSWRCKLP</sequence>
<feature type="region of interest" description="Disordered" evidence="1">
    <location>
        <begin position="76"/>
        <end position="95"/>
    </location>
</feature>
<dbReference type="KEGG" id="pchm:VFPPC_17640"/>